<protein>
    <submittedName>
        <fullName evidence="1">Calcium-binding protein</fullName>
    </submittedName>
</protein>
<reference evidence="1 2" key="1">
    <citation type="submission" date="2020-01" db="EMBL/GenBank/DDBJ databases">
        <authorList>
            <person name="Liu G."/>
            <person name="Liu B."/>
        </authorList>
    </citation>
    <scope>NUCLEOTIDE SEQUENCE [LARGE SCALE GENOMIC DNA]</scope>
    <source>
        <strain evidence="1 2">FJAT-51161</strain>
    </source>
</reference>
<keyword evidence="2" id="KW-1185">Reference proteome</keyword>
<name>A0ABX7APB1_9BACI</name>
<evidence type="ECO:0000313" key="2">
    <source>
        <dbReference type="Proteomes" id="UP000596049"/>
    </source>
</evidence>
<dbReference type="EMBL" id="CP067341">
    <property type="protein sequence ID" value="QQP11790.1"/>
    <property type="molecule type" value="Genomic_DNA"/>
</dbReference>
<organism evidence="1 2">
    <name type="scientific">Lysinibacillus agricola</name>
    <dbReference type="NCBI Taxonomy" id="2590012"/>
    <lineage>
        <taxon>Bacteria</taxon>
        <taxon>Bacillati</taxon>
        <taxon>Bacillota</taxon>
        <taxon>Bacilli</taxon>
        <taxon>Bacillales</taxon>
        <taxon>Bacillaceae</taxon>
        <taxon>Lysinibacillus</taxon>
    </lineage>
</organism>
<evidence type="ECO:0000313" key="1">
    <source>
        <dbReference type="EMBL" id="QQP11790.1"/>
    </source>
</evidence>
<accession>A0ABX7APB1</accession>
<proteinExistence type="predicted"/>
<dbReference type="RefSeq" id="WP_053592353.1">
    <property type="nucleotide sequence ID" value="NZ_CP067341.1"/>
</dbReference>
<dbReference type="Proteomes" id="UP000596049">
    <property type="component" value="Chromosome"/>
</dbReference>
<gene>
    <name evidence="1" type="ORF">FJQ98_21825</name>
</gene>
<sequence length="469" mass="50611">MAFTVKTEAEKIFTNLMGTGASRLPADPVGADNRANFHGIFENNPAPTSEIQIQRSGSQLLFLTSLYPNASTSTVRTNILARIHRILNRYASNIVNYKSGGPAGGLGPMGLYSAYALANEGKFDYTLAGTTAVTRTQLLSYLNTYLNTTLLDNEFAIRLDQGKLDADYRTVVSTHNYFNGTNHACFALNGIIIQLGAKFFIHTAIKGAGNDTYTKFNAFFNKLANSLRTKFGNTRSNNGLTELCLPMGGGIYNDNNNSAVNQVRGYFPSAGYNALIVMGLNFAARAYRCAELELSAKAPQLRHVVALPTHVCSSVATELANYYKSFTAYSNQAFEIGGPNFVALGASKDNGWLDVAKNWYDYQKNGKQGPSDYNEGTFSKEGSGFLSLAYQDANDPISVTSYLYSMTWNGDHTLVNTTIGNAIKAKSGTSLAAPYYVASSHIGFKAEAGASRVLQGLAGAMNNGITTLN</sequence>